<dbReference type="Pfam" id="PF13643">
    <property type="entry name" value="DUF4145"/>
    <property type="match status" value="1"/>
</dbReference>
<sequence>MMGAQLNRVPRCPHCGVASPHLFRVWASSGGTVRNDGGQTSNWAAYCCTACGAISTVSGRWNGKQFDVTGIFPAPKTAHEDLPDRVRTYLQQAYQTLSAPDAAAMVAGSAVDAMLKEVGYPDGSLYSRIDKAVPDAVLTKGMGEWAHTVRLGSNRPRHADADEPHVAPAQAAQSVEFAEALGNFLFVLTKKIERGIEAATPSA</sequence>
<name>A0A1L3ZGA8_RHILE</name>
<reference evidence="2 3" key="1">
    <citation type="submission" date="2016-11" db="EMBL/GenBank/DDBJ databases">
        <title>Rhizobium leguminosarum bv. viciae strain Vaf12 isolated from Vavilovia formosa root nodules from Russia, Dagestan.</title>
        <authorList>
            <person name="Kimeklis A."/>
        </authorList>
    </citation>
    <scope>NUCLEOTIDE SEQUENCE [LARGE SCALE GENOMIC DNA]</scope>
    <source>
        <strain evidence="2 3">Vaf-108</strain>
    </source>
</reference>
<evidence type="ECO:0000313" key="2">
    <source>
        <dbReference type="EMBL" id="API54601.1"/>
    </source>
</evidence>
<accession>A0A1L3ZGA8</accession>
<dbReference type="InterPro" id="IPR025285">
    <property type="entry name" value="DUF4145"/>
</dbReference>
<proteinExistence type="predicted"/>
<feature type="domain" description="DUF4145" evidence="1">
    <location>
        <begin position="98"/>
        <end position="167"/>
    </location>
</feature>
<gene>
    <name evidence="2" type="ORF">BMW22_02965</name>
</gene>
<dbReference type="Proteomes" id="UP000183050">
    <property type="component" value="Chromosome"/>
</dbReference>
<organism evidence="2 3">
    <name type="scientific">Rhizobium leguminosarum</name>
    <dbReference type="NCBI Taxonomy" id="384"/>
    <lineage>
        <taxon>Bacteria</taxon>
        <taxon>Pseudomonadati</taxon>
        <taxon>Pseudomonadota</taxon>
        <taxon>Alphaproteobacteria</taxon>
        <taxon>Hyphomicrobiales</taxon>
        <taxon>Rhizobiaceae</taxon>
        <taxon>Rhizobium/Agrobacterium group</taxon>
        <taxon>Rhizobium</taxon>
    </lineage>
</organism>
<dbReference type="AlphaFoldDB" id="A0A1L3ZGA8"/>
<protein>
    <recommendedName>
        <fullName evidence="1">DUF4145 domain-containing protein</fullName>
    </recommendedName>
</protein>
<evidence type="ECO:0000259" key="1">
    <source>
        <dbReference type="Pfam" id="PF13643"/>
    </source>
</evidence>
<dbReference type="EMBL" id="CP018228">
    <property type="protein sequence ID" value="API54601.1"/>
    <property type="molecule type" value="Genomic_DNA"/>
</dbReference>
<evidence type="ECO:0000313" key="3">
    <source>
        <dbReference type="Proteomes" id="UP000183050"/>
    </source>
</evidence>